<feature type="region of interest" description="Disordered" evidence="1">
    <location>
        <begin position="52"/>
        <end position="72"/>
    </location>
</feature>
<comment type="caution">
    <text evidence="2">The sequence shown here is derived from an EMBL/GenBank/DDBJ whole genome shotgun (WGS) entry which is preliminary data.</text>
</comment>
<gene>
    <name evidence="2" type="ORF">GCM10017643_26860</name>
</gene>
<sequence>MTLADLAAAFRRTVPTTSRHLRRLEDEQGFPPALPGRKPKLWSRAQVEAWLRDPRHAPAGPSPAANDSALDPAFSPDAIAAASARLAGRYGASHV</sequence>
<accession>A0A9W6J825</accession>
<keyword evidence="3" id="KW-1185">Reference proteome</keyword>
<name>A0A9W6J825_9HYPH</name>
<reference evidence="2" key="2">
    <citation type="submission" date="2023-01" db="EMBL/GenBank/DDBJ databases">
        <authorList>
            <person name="Sun Q."/>
            <person name="Evtushenko L."/>
        </authorList>
    </citation>
    <scope>NUCLEOTIDE SEQUENCE</scope>
    <source>
        <strain evidence="2">VKM B-2484</strain>
    </source>
</reference>
<dbReference type="EMBL" id="BSFJ01000018">
    <property type="protein sequence ID" value="GLK72570.1"/>
    <property type="molecule type" value="Genomic_DNA"/>
</dbReference>
<evidence type="ECO:0000256" key="1">
    <source>
        <dbReference type="SAM" id="MobiDB-lite"/>
    </source>
</evidence>
<dbReference type="Proteomes" id="UP001143370">
    <property type="component" value="Unassembled WGS sequence"/>
</dbReference>
<evidence type="ECO:0000313" key="2">
    <source>
        <dbReference type="EMBL" id="GLK72570.1"/>
    </source>
</evidence>
<proteinExistence type="predicted"/>
<evidence type="ECO:0000313" key="3">
    <source>
        <dbReference type="Proteomes" id="UP001143370"/>
    </source>
</evidence>
<dbReference type="AlphaFoldDB" id="A0A9W6J825"/>
<reference evidence="2" key="1">
    <citation type="journal article" date="2014" name="Int. J. Syst. Evol. Microbiol.">
        <title>Complete genome sequence of Corynebacterium casei LMG S-19264T (=DSM 44701T), isolated from a smear-ripened cheese.</title>
        <authorList>
            <consortium name="US DOE Joint Genome Institute (JGI-PGF)"/>
            <person name="Walter F."/>
            <person name="Albersmeier A."/>
            <person name="Kalinowski J."/>
            <person name="Ruckert C."/>
        </authorList>
    </citation>
    <scope>NUCLEOTIDE SEQUENCE</scope>
    <source>
        <strain evidence="2">VKM B-2484</strain>
    </source>
</reference>
<organism evidence="2 3">
    <name type="scientific">Ancylobacter dichloromethanicus</name>
    <dbReference type="NCBI Taxonomy" id="518825"/>
    <lineage>
        <taxon>Bacteria</taxon>
        <taxon>Pseudomonadati</taxon>
        <taxon>Pseudomonadota</taxon>
        <taxon>Alphaproteobacteria</taxon>
        <taxon>Hyphomicrobiales</taxon>
        <taxon>Xanthobacteraceae</taxon>
        <taxon>Ancylobacter</taxon>
    </lineage>
</organism>
<protein>
    <submittedName>
        <fullName evidence="2">Uncharacterized protein</fullName>
    </submittedName>
</protein>